<evidence type="ECO:0000256" key="1">
    <source>
        <dbReference type="SAM" id="MobiDB-lite"/>
    </source>
</evidence>
<organism evidence="2 3">
    <name type="scientific">Streptosporangium brasiliense</name>
    <dbReference type="NCBI Taxonomy" id="47480"/>
    <lineage>
        <taxon>Bacteria</taxon>
        <taxon>Bacillati</taxon>
        <taxon>Actinomycetota</taxon>
        <taxon>Actinomycetes</taxon>
        <taxon>Streptosporangiales</taxon>
        <taxon>Streptosporangiaceae</taxon>
        <taxon>Streptosporangium</taxon>
    </lineage>
</organism>
<dbReference type="EMBL" id="JAUSRB010000002">
    <property type="protein sequence ID" value="MDP9862511.1"/>
    <property type="molecule type" value="Genomic_DNA"/>
</dbReference>
<name>A0ABT9QZW4_9ACTN</name>
<protein>
    <recommendedName>
        <fullName evidence="4">DNA-directed RNA polymerase specialized sigma24 family protein</fullName>
    </recommendedName>
</protein>
<dbReference type="RefSeq" id="WP_306858619.1">
    <property type="nucleotide sequence ID" value="NZ_JAUSRB010000002.1"/>
</dbReference>
<evidence type="ECO:0008006" key="4">
    <source>
        <dbReference type="Google" id="ProtNLM"/>
    </source>
</evidence>
<comment type="caution">
    <text evidence="2">The sequence shown here is derived from an EMBL/GenBank/DDBJ whole genome shotgun (WGS) entry which is preliminary data.</text>
</comment>
<reference evidence="2 3" key="1">
    <citation type="submission" date="2023-07" db="EMBL/GenBank/DDBJ databases">
        <title>Sequencing the genomes of 1000 actinobacteria strains.</title>
        <authorList>
            <person name="Klenk H.-P."/>
        </authorList>
    </citation>
    <scope>NUCLEOTIDE SEQUENCE [LARGE SCALE GENOMIC DNA]</scope>
    <source>
        <strain evidence="2 3">DSM 44109</strain>
    </source>
</reference>
<keyword evidence="3" id="KW-1185">Reference proteome</keyword>
<dbReference type="Proteomes" id="UP001230426">
    <property type="component" value="Unassembled WGS sequence"/>
</dbReference>
<accession>A0ABT9QZW4</accession>
<proteinExistence type="predicted"/>
<feature type="region of interest" description="Disordered" evidence="1">
    <location>
        <begin position="54"/>
        <end position="74"/>
    </location>
</feature>
<evidence type="ECO:0000313" key="2">
    <source>
        <dbReference type="EMBL" id="MDP9862511.1"/>
    </source>
</evidence>
<evidence type="ECO:0000313" key="3">
    <source>
        <dbReference type="Proteomes" id="UP001230426"/>
    </source>
</evidence>
<sequence>MSRSIRGNPALARPYRDLVWLAYLVLPPHGDGERRMVLAHRMVTRVMLRGTGARDVTGARDGDGDGIDTGTGTGVRDGAGIEALRREVLRRALRHRSWRLPGRGTRIEVIPAVVGGDRAFSAAVDRLSPSARAAYALSRMEGLGPDEVRETLAGGGVEDPDAAVAAVAAVEKGFGPLRAPSSDPTLARVYGRLTPARGRALSAGAGGLALLAGGTSLLAGLYGGRGPAGGAEAAARPPALSQVPAGAWRRTTELDLGAWEARGGLRGDGRLLERALRAWGTPGEVRAEVFHGAPAGPPAAGPQLLYAGEVDGARVVVLREPGRIARYSESGAGRSLQVFPEPRSGAGGSGPLRLRTSGRGARYLLPPWVQEVSAAALGRPAPSWRRVPVEDGVTSPVPVLAGGRCWRGPVLRLRAPGVAPGTPYTVVDLGELAPGSIRYETSEAADAGRYGPRELDASSGAFAAWSRLGCALARPGTEVRSATAWEFWSGELPEGARGRWMCARFTHADGTSASRTVLYVTAGGRTGAIPTGDRQNTWDCSRLSRDLVAGTWWRAPSGRWHYLAVGSRRVARIHVAGPGAGDRTGRGPLVVVRGPGGGPAPGSGVVLEGADRAGRQVPVFRRP</sequence>
<gene>
    <name evidence="2" type="ORF">J2S55_001777</name>
</gene>